<name>A0ABR0LRD7_9PEZI</name>
<evidence type="ECO:0000313" key="2">
    <source>
        <dbReference type="Proteomes" id="UP001357485"/>
    </source>
</evidence>
<organism evidence="1 2">
    <name type="scientific">Cryomyces antarcticus</name>
    <dbReference type="NCBI Taxonomy" id="329879"/>
    <lineage>
        <taxon>Eukaryota</taxon>
        <taxon>Fungi</taxon>
        <taxon>Dikarya</taxon>
        <taxon>Ascomycota</taxon>
        <taxon>Pezizomycotina</taxon>
        <taxon>Dothideomycetes</taxon>
        <taxon>Dothideomycetes incertae sedis</taxon>
        <taxon>Cryomyces</taxon>
    </lineage>
</organism>
<sequence>MARVYIVYNADGSAMGKIKYACSKIMSSPSGSPCAACDLTHNGLHITETSKWSSTKSRIGAAEVRQLHRDELSSELKQFIDSQKLELPIVLGQESEDDALKVLMDREELRVCSKDHEQFLAVLQENASEQSVRLTIKRKA</sequence>
<gene>
    <name evidence="1" type="ORF">LTR16_000189</name>
</gene>
<protein>
    <submittedName>
        <fullName evidence="1">Uncharacterized protein</fullName>
    </submittedName>
</protein>
<reference evidence="1 2" key="1">
    <citation type="submission" date="2023-08" db="EMBL/GenBank/DDBJ databases">
        <title>Black Yeasts Isolated from many extreme environments.</title>
        <authorList>
            <person name="Coleine C."/>
            <person name="Stajich J.E."/>
            <person name="Selbmann L."/>
        </authorList>
    </citation>
    <scope>NUCLEOTIDE SEQUENCE [LARGE SCALE GENOMIC DNA]</scope>
    <source>
        <strain evidence="1 2">CCFEE 536</strain>
    </source>
</reference>
<dbReference type="Proteomes" id="UP001357485">
    <property type="component" value="Unassembled WGS sequence"/>
</dbReference>
<evidence type="ECO:0000313" key="1">
    <source>
        <dbReference type="EMBL" id="KAK5202163.1"/>
    </source>
</evidence>
<accession>A0ABR0LRD7</accession>
<keyword evidence="2" id="KW-1185">Reference proteome</keyword>
<proteinExistence type="predicted"/>
<comment type="caution">
    <text evidence="1">The sequence shown here is derived from an EMBL/GenBank/DDBJ whole genome shotgun (WGS) entry which is preliminary data.</text>
</comment>
<dbReference type="EMBL" id="JAVRRA010016415">
    <property type="protein sequence ID" value="KAK5202163.1"/>
    <property type="molecule type" value="Genomic_DNA"/>
</dbReference>